<organism evidence="3">
    <name type="scientific">Candidatus Kentrum sp. MB</name>
    <dbReference type="NCBI Taxonomy" id="2138164"/>
    <lineage>
        <taxon>Bacteria</taxon>
        <taxon>Pseudomonadati</taxon>
        <taxon>Pseudomonadota</taxon>
        <taxon>Gammaproteobacteria</taxon>
        <taxon>Candidatus Kentrum</taxon>
    </lineage>
</organism>
<dbReference type="InterPro" id="IPR011009">
    <property type="entry name" value="Kinase-like_dom_sf"/>
</dbReference>
<dbReference type="InterPro" id="IPR004147">
    <property type="entry name" value="ABC1_dom"/>
</dbReference>
<dbReference type="AlphaFoldDB" id="A0A450WYD1"/>
<dbReference type="SUPFAM" id="SSF56112">
    <property type="entry name" value="Protein kinase-like (PK-like)"/>
    <property type="match status" value="1"/>
</dbReference>
<evidence type="ECO:0000313" key="3">
    <source>
        <dbReference type="EMBL" id="VFK22023.1"/>
    </source>
</evidence>
<gene>
    <name evidence="3" type="ORF">BECKMB1821G_GA0114241_100115</name>
</gene>
<accession>A0A450WYD1</accession>
<keyword evidence="3" id="KW-0830">Ubiquinone</keyword>
<dbReference type="InterPro" id="IPR050154">
    <property type="entry name" value="UbiB_kinase"/>
</dbReference>
<protein>
    <submittedName>
        <fullName evidence="3">Ubiquinone biosynthesis protein</fullName>
    </submittedName>
</protein>
<dbReference type="PANTHER" id="PTHR10566">
    <property type="entry name" value="CHAPERONE-ACTIVITY OF BC1 COMPLEX CABC1 -RELATED"/>
    <property type="match status" value="1"/>
</dbReference>
<dbReference type="PANTHER" id="PTHR10566:SF113">
    <property type="entry name" value="PROTEIN ACTIVITY OF BC1 COMPLEX KINASE 7, CHLOROPLASTIC"/>
    <property type="match status" value="1"/>
</dbReference>
<sequence>MMPPSLQDFDISSLVPEEYAAYRSLVAETMVFFLERLSHARLIEIIMAQNRLDADANIIQRLGVLLRLCPTLHKLGQVLARNRKLAPALRKRLQALESMEAATPLFTLIPTIERELGRDTFSGIRLAERPIAEASVAVVVPFSCRSPKEQRNIPQAGGVLKVLKPGIEERLDEELEIWAAVAVFLDERCQEIGLPNVHFSETLDAVRELLSNEIKLDREQEHLDAANHLYAGLESVRIPSLLPFSTPRITAMERIFGHKVTEVSELSEQNRKELAKTVIEALIVRPACSDEHTAMFHADPHAGNLFITDDNRLAVLDWSLVGHLGKRERELMAQLLLGAITFDIARVVHAIEGLAYSRPNHDLVWKITEIALRRLHPHKFPGFNWLVKLLDDAKLLAGVHFPKDLLLFRKTILTLEGVIADICPNCRIGKILPLSAVQQFLHELLKRSLCCSPLSRAFGTHVSNLDLMNLYWSLPMGIGLRWLDLVESRVMRYGTVSKDKPSVDAP</sequence>
<feature type="domain" description="ABC1 atypical kinase-like" evidence="2">
    <location>
        <begin position="126"/>
        <end position="349"/>
    </location>
</feature>
<reference evidence="3" key="1">
    <citation type="submission" date="2019-02" db="EMBL/GenBank/DDBJ databases">
        <authorList>
            <person name="Gruber-Vodicka R. H."/>
            <person name="Seah K. B. B."/>
        </authorList>
    </citation>
    <scope>NUCLEOTIDE SEQUENCE</scope>
    <source>
        <strain evidence="3">BECK_BZ197</strain>
    </source>
</reference>
<evidence type="ECO:0000259" key="2">
    <source>
        <dbReference type="Pfam" id="PF03109"/>
    </source>
</evidence>
<comment type="similarity">
    <text evidence="1">Belongs to the protein kinase superfamily. ADCK protein kinase family.</text>
</comment>
<dbReference type="CDD" id="cd05121">
    <property type="entry name" value="ABC1_ADCK3-like"/>
    <property type="match status" value="1"/>
</dbReference>
<evidence type="ECO:0000256" key="1">
    <source>
        <dbReference type="ARBA" id="ARBA00009670"/>
    </source>
</evidence>
<proteinExistence type="inferred from homology"/>
<name>A0A450WYD1_9GAMM</name>
<dbReference type="EMBL" id="CAADFO010000001">
    <property type="protein sequence ID" value="VFK22023.1"/>
    <property type="molecule type" value="Genomic_DNA"/>
</dbReference>
<dbReference type="Pfam" id="PF03109">
    <property type="entry name" value="ABC1"/>
    <property type="match status" value="1"/>
</dbReference>